<protein>
    <submittedName>
        <fullName evidence="12">DEAD/DEAH box helicase</fullName>
    </submittedName>
</protein>
<dbReference type="SMART" id="SM00490">
    <property type="entry name" value="HELICc"/>
    <property type="match status" value="1"/>
</dbReference>
<dbReference type="Pfam" id="PF00271">
    <property type="entry name" value="Helicase_C"/>
    <property type="match status" value="1"/>
</dbReference>
<keyword evidence="2" id="KW-0227">DNA damage</keyword>
<gene>
    <name evidence="12" type="ORF">K8V32_01825</name>
</gene>
<evidence type="ECO:0000256" key="8">
    <source>
        <dbReference type="ARBA" id="ARBA00023235"/>
    </source>
</evidence>
<dbReference type="Pfam" id="PF19306">
    <property type="entry name" value="WHD_Lhr"/>
    <property type="match status" value="1"/>
</dbReference>
<dbReference type="GO" id="GO:0005524">
    <property type="term" value="F:ATP binding"/>
    <property type="evidence" value="ECO:0007669"/>
    <property type="project" value="UniProtKB-KW"/>
</dbReference>
<dbReference type="PANTHER" id="PTHR47962">
    <property type="entry name" value="ATP-DEPENDENT HELICASE LHR-RELATED-RELATED"/>
    <property type="match status" value="1"/>
</dbReference>
<keyword evidence="7" id="KW-0234">DNA repair</keyword>
<evidence type="ECO:0000313" key="12">
    <source>
        <dbReference type="EMBL" id="HJF13526.1"/>
    </source>
</evidence>
<evidence type="ECO:0000256" key="2">
    <source>
        <dbReference type="ARBA" id="ARBA00022763"/>
    </source>
</evidence>
<dbReference type="InterPro" id="IPR001650">
    <property type="entry name" value="Helicase_C-like"/>
</dbReference>
<dbReference type="PROSITE" id="PS51192">
    <property type="entry name" value="HELICASE_ATP_BIND_1"/>
    <property type="match status" value="1"/>
</dbReference>
<keyword evidence="5" id="KW-0067">ATP-binding</keyword>
<evidence type="ECO:0000259" key="10">
    <source>
        <dbReference type="PROSITE" id="PS51192"/>
    </source>
</evidence>
<dbReference type="RefSeq" id="WP_303901970.1">
    <property type="nucleotide sequence ID" value="NZ_DYXC01000028.1"/>
</dbReference>
<feature type="compositionally biased region" description="Low complexity" evidence="9">
    <location>
        <begin position="1263"/>
        <end position="1272"/>
    </location>
</feature>
<keyword evidence="8" id="KW-0413">Isomerase</keyword>
<dbReference type="Pfam" id="PF00270">
    <property type="entry name" value="DEAD"/>
    <property type="match status" value="1"/>
</dbReference>
<dbReference type="GO" id="GO:0016887">
    <property type="term" value="F:ATP hydrolysis activity"/>
    <property type="evidence" value="ECO:0007669"/>
    <property type="project" value="TreeGrafter"/>
</dbReference>
<proteinExistence type="predicted"/>
<dbReference type="InterPro" id="IPR055368">
    <property type="entry name" value="WH3_Lhr"/>
</dbReference>
<evidence type="ECO:0000256" key="1">
    <source>
        <dbReference type="ARBA" id="ARBA00022741"/>
    </source>
</evidence>
<dbReference type="InterPro" id="IPR011545">
    <property type="entry name" value="DEAD/DEAH_box_helicase_dom"/>
</dbReference>
<dbReference type="Pfam" id="PF08494">
    <property type="entry name" value="DEAD_assoc"/>
    <property type="match status" value="1"/>
</dbReference>
<comment type="caution">
    <text evidence="12">The sequence shown here is derived from an EMBL/GenBank/DDBJ whole genome shotgun (WGS) entry which is preliminary data.</text>
</comment>
<dbReference type="GO" id="GO:0004386">
    <property type="term" value="F:helicase activity"/>
    <property type="evidence" value="ECO:0007669"/>
    <property type="project" value="UniProtKB-KW"/>
</dbReference>
<feature type="domain" description="Helicase ATP-binding" evidence="10">
    <location>
        <begin position="32"/>
        <end position="227"/>
    </location>
</feature>
<dbReference type="InterPro" id="IPR045628">
    <property type="entry name" value="Lhr_WH_dom"/>
</dbReference>
<reference evidence="12" key="1">
    <citation type="journal article" date="2021" name="PeerJ">
        <title>Extensive microbial diversity within the chicken gut microbiome revealed by metagenomics and culture.</title>
        <authorList>
            <person name="Gilroy R."/>
            <person name="Ravi A."/>
            <person name="Getino M."/>
            <person name="Pursley I."/>
            <person name="Horton D.L."/>
            <person name="Alikhan N.F."/>
            <person name="Baker D."/>
            <person name="Gharbi K."/>
            <person name="Hall N."/>
            <person name="Watson M."/>
            <person name="Adriaenssens E.M."/>
            <person name="Foster-Nyarko E."/>
            <person name="Jarju S."/>
            <person name="Secka A."/>
            <person name="Antonio M."/>
            <person name="Oren A."/>
            <person name="Chaudhuri R.R."/>
            <person name="La Ragione R."/>
            <person name="Hildebrand F."/>
            <person name="Pallen M.J."/>
        </authorList>
    </citation>
    <scope>NUCLEOTIDE SEQUENCE</scope>
    <source>
        <strain evidence="12">ChiHjej13B12-14962</strain>
    </source>
</reference>
<dbReference type="PANTHER" id="PTHR47962:SF5">
    <property type="entry name" value="ATP-DEPENDENT HELICASE LHR-RELATED"/>
    <property type="match status" value="1"/>
</dbReference>
<dbReference type="InterPro" id="IPR013701">
    <property type="entry name" value="Lhr-like_DEAD/DEAH_assoc"/>
</dbReference>
<evidence type="ECO:0000256" key="6">
    <source>
        <dbReference type="ARBA" id="ARBA00023125"/>
    </source>
</evidence>
<reference evidence="12" key="2">
    <citation type="submission" date="2021-09" db="EMBL/GenBank/DDBJ databases">
        <authorList>
            <person name="Gilroy R."/>
        </authorList>
    </citation>
    <scope>NUCLEOTIDE SEQUENCE</scope>
    <source>
        <strain evidence="12">ChiHjej13B12-14962</strain>
    </source>
</reference>
<dbReference type="InterPro" id="IPR027417">
    <property type="entry name" value="P-loop_NTPase"/>
</dbReference>
<evidence type="ECO:0000256" key="3">
    <source>
        <dbReference type="ARBA" id="ARBA00022801"/>
    </source>
</evidence>
<dbReference type="GO" id="GO:0003677">
    <property type="term" value="F:DNA binding"/>
    <property type="evidence" value="ECO:0007669"/>
    <property type="project" value="UniProtKB-KW"/>
</dbReference>
<keyword evidence="3" id="KW-0378">Hydrolase</keyword>
<keyword evidence="6" id="KW-0238">DNA-binding</keyword>
<organism evidence="12 13">
    <name type="scientific">Enteractinococcus helveticum</name>
    <dbReference type="NCBI Taxonomy" id="1837282"/>
    <lineage>
        <taxon>Bacteria</taxon>
        <taxon>Bacillati</taxon>
        <taxon>Actinomycetota</taxon>
        <taxon>Actinomycetes</taxon>
        <taxon>Micrococcales</taxon>
        <taxon>Micrococcaceae</taxon>
    </lineage>
</organism>
<dbReference type="Gene3D" id="3.40.50.300">
    <property type="entry name" value="P-loop containing nucleotide triphosphate hydrolases"/>
    <property type="match status" value="2"/>
</dbReference>
<sequence length="1490" mass="161664">MTDAALDAFSAATRSWFQASFTAPTKAQIGAWQTINSGQHALVIAPTGSGKTLAAFLSAIDKLITAVPDDEPPAKKRTKVLYISPLKALGVDVERNLTAPLVGITQAARGMGDEVPEIRTGVRSGDTSARDRRRLVTDPPDILITTPESLYLMLTSKARKTLAGVETVIVDEVHALAGNKRGAHLAVSLERLDALLQAPAQRIGLSATVRPAEEVARFLGGVQPVAIVDGAEQKRWDITVAVPVADMTQPDTGASPEENVSMWPHVESRIMELADDYRSMIVFVNSRRSAERLTESLNELWQERADTAGEEFARTHHGSMSATARAEVEEGLKSGTLRCVVATSSLELGIDMGVVDAVVHLQSAPTVAAGLQRVGRAGHQVGEVSVGWFFPLHRADVVDAAVVTERMMAGAIEAISIPANPLDILAQHTIAAAAMDELVDEAWLELVRRAAPFTTLSLDVYASVLDLLAGKYVSDEFAQLKPRVVWDREAGTITARPGAQRLAVTSGGTIADRGLFGVYLATESDAAKRVGELDEEMVYESRVGETIILGATTWQIEDITHDRVLVTPAFGRPGRLPFWRGDQPGRPLELGRATGAFRREALADPNIDARLKAAGLDANARTNLLNYLTEQREATGHLPTDTTIVVERFRDELGDWRIILHSPFGKAIHAPWALAISERVKAAYGFDANAMAGDDGIIVRIPATDGEPPSSEIFWFEPDDLRDQLRQHVGGSALFAAHFRENAARALLLPRRDPAKRTPLWQQRQRAAQLLAVASKYPQFPIILETVREVLQDVYDVDGLLEILDDIRTRVLRVVEVQTPQASPFAQTLLFGYTAQFMYETDAPLAERRAAALSLDPGLLGQLLGQDMLRELLDDDVIAQVQADLQHTSASRRLTGAEGAADLLRLLGPLTTDELAARLRDPEDQDAPADRATARAWVEQLVDDKRAIPVRIGAEHYWTAIEDAPRLRDGLGIPLPIGVPAAFAESVTDPLGDLVARYARTHGPFTAPEVAQRLGIGPVIAHQVLQRLAAQQRVTFGAYLSVPPPGDGPVATDEWCDVEVLARIRRRSLAQLRAEVEPVEHAAYARYLLQSHQVTPTPQERGVDGLAIILDQLTGFTAPAAVWETAILPARVWDYRPAMLDELLATGQFVMVGAADQSVAFHHVETIDLTLPMHTTDDRTVIHEDIITTLTGTGGWFYSALLAQLADHSGADILAALWDLFWAGVITNDTFTAVRATYSSVPRRAPAQRGSPRRTARLRRLNRLAPDTAPSSNPAPPTAVGRWSLLPERTDDNTTALHAQAEYLLDRYGVITRGAVNAEALPGGFSAYYRLLSKMEEAGHIRRGYFIDGLGAAQFSTAATVDALRAFDQEPTHPQTVALAATDPANPYGATLDWPETQGHRPGRKAGAYVVLVNGQLVLYLERGGKTLLQFSNDHLGLAATALETAIRRAGTDKLAIQTVNGDPLVGTELAGHLVEAGFYTAPNAIRFRA</sequence>
<dbReference type="EMBL" id="DYXC01000028">
    <property type="protein sequence ID" value="HJF13526.1"/>
    <property type="molecule type" value="Genomic_DNA"/>
</dbReference>
<evidence type="ECO:0000313" key="13">
    <source>
        <dbReference type="Proteomes" id="UP000703315"/>
    </source>
</evidence>
<dbReference type="InterPro" id="IPR014001">
    <property type="entry name" value="Helicase_ATP-bd"/>
</dbReference>
<accession>A0A921FMK7</accession>
<dbReference type="SMART" id="SM00487">
    <property type="entry name" value="DEXDc"/>
    <property type="match status" value="1"/>
</dbReference>
<dbReference type="InterPro" id="IPR055367">
    <property type="entry name" value="WH4_Lhr"/>
</dbReference>
<keyword evidence="1" id="KW-0547">Nucleotide-binding</keyword>
<evidence type="ECO:0000256" key="9">
    <source>
        <dbReference type="SAM" id="MobiDB-lite"/>
    </source>
</evidence>
<dbReference type="InterPro" id="IPR052511">
    <property type="entry name" value="ATP-dep_Helicase"/>
</dbReference>
<feature type="domain" description="Helicase C-terminal" evidence="11">
    <location>
        <begin position="265"/>
        <end position="423"/>
    </location>
</feature>
<dbReference type="CDD" id="cd17922">
    <property type="entry name" value="DEXHc_LHR-like"/>
    <property type="match status" value="1"/>
</dbReference>
<dbReference type="Pfam" id="PF23235">
    <property type="entry name" value="WHD_3rd_Lhr"/>
    <property type="match status" value="1"/>
</dbReference>
<evidence type="ECO:0000256" key="5">
    <source>
        <dbReference type="ARBA" id="ARBA00022840"/>
    </source>
</evidence>
<name>A0A921FMK7_9MICC</name>
<dbReference type="SUPFAM" id="SSF52540">
    <property type="entry name" value="P-loop containing nucleoside triphosphate hydrolases"/>
    <property type="match status" value="1"/>
</dbReference>
<feature type="region of interest" description="Disordered" evidence="9">
    <location>
        <begin position="1263"/>
        <end position="1282"/>
    </location>
</feature>
<evidence type="ECO:0000256" key="7">
    <source>
        <dbReference type="ARBA" id="ARBA00023204"/>
    </source>
</evidence>
<dbReference type="InterPro" id="IPR055369">
    <property type="entry name" value="WH2_Lhr"/>
</dbReference>
<dbReference type="Pfam" id="PF23234">
    <property type="entry name" value="WHD_4th_Lhr"/>
    <property type="match status" value="1"/>
</dbReference>
<dbReference type="Proteomes" id="UP000703315">
    <property type="component" value="Unassembled WGS sequence"/>
</dbReference>
<dbReference type="PROSITE" id="PS51194">
    <property type="entry name" value="HELICASE_CTER"/>
    <property type="match status" value="1"/>
</dbReference>
<dbReference type="Pfam" id="PF23236">
    <property type="entry name" value="WHD_2nd_Lhr"/>
    <property type="match status" value="1"/>
</dbReference>
<evidence type="ECO:0000259" key="11">
    <source>
        <dbReference type="PROSITE" id="PS51194"/>
    </source>
</evidence>
<dbReference type="GO" id="GO:0006281">
    <property type="term" value="P:DNA repair"/>
    <property type="evidence" value="ECO:0007669"/>
    <property type="project" value="UniProtKB-KW"/>
</dbReference>
<keyword evidence="4 12" id="KW-0347">Helicase</keyword>
<evidence type="ECO:0000256" key="4">
    <source>
        <dbReference type="ARBA" id="ARBA00022806"/>
    </source>
</evidence>